<dbReference type="Pfam" id="PF03606">
    <property type="entry name" value="DcuC"/>
    <property type="match status" value="1"/>
</dbReference>
<reference evidence="8" key="1">
    <citation type="journal article" date="2019" name="Int. J. Syst. Evol. Microbiol.">
        <title>The Global Catalogue of Microorganisms (GCM) 10K type strain sequencing project: providing services to taxonomists for standard genome sequencing and annotation.</title>
        <authorList>
            <consortium name="The Broad Institute Genomics Platform"/>
            <consortium name="The Broad Institute Genome Sequencing Center for Infectious Disease"/>
            <person name="Wu L."/>
            <person name="Ma J."/>
        </authorList>
    </citation>
    <scope>NUCLEOTIDE SEQUENCE [LARGE SCALE GENOMIC DNA]</scope>
    <source>
        <strain evidence="8">CCUG 46385</strain>
    </source>
</reference>
<feature type="transmembrane region" description="Helical" evidence="6">
    <location>
        <begin position="12"/>
        <end position="30"/>
    </location>
</feature>
<keyword evidence="5 6" id="KW-0472">Membrane</keyword>
<proteinExistence type="predicted"/>
<dbReference type="InterPro" id="IPR018385">
    <property type="entry name" value="C4_dicarb_anaerob_car-like"/>
</dbReference>
<feature type="transmembrane region" description="Helical" evidence="6">
    <location>
        <begin position="80"/>
        <end position="103"/>
    </location>
</feature>
<evidence type="ECO:0000256" key="5">
    <source>
        <dbReference type="ARBA" id="ARBA00023136"/>
    </source>
</evidence>
<keyword evidence="8" id="KW-1185">Reference proteome</keyword>
<evidence type="ECO:0000256" key="4">
    <source>
        <dbReference type="ARBA" id="ARBA00022989"/>
    </source>
</evidence>
<evidence type="ECO:0000256" key="6">
    <source>
        <dbReference type="SAM" id="Phobius"/>
    </source>
</evidence>
<dbReference type="Proteomes" id="UP001595916">
    <property type="component" value="Unassembled WGS sequence"/>
</dbReference>
<evidence type="ECO:0000313" key="8">
    <source>
        <dbReference type="Proteomes" id="UP001595916"/>
    </source>
</evidence>
<dbReference type="EMBL" id="JBHSHL010000017">
    <property type="protein sequence ID" value="MFC4804528.1"/>
    <property type="molecule type" value="Genomic_DNA"/>
</dbReference>
<name>A0ABV9QKY2_9FIRM</name>
<dbReference type="PANTHER" id="PTHR43652">
    <property type="entry name" value="BASIC AMINO ACID ANTIPORTER YFCC-RELATED"/>
    <property type="match status" value="1"/>
</dbReference>
<evidence type="ECO:0000256" key="1">
    <source>
        <dbReference type="ARBA" id="ARBA00004651"/>
    </source>
</evidence>
<comment type="subcellular location">
    <subcellularLocation>
        <location evidence="1">Cell membrane</location>
        <topology evidence="1">Multi-pass membrane protein</topology>
    </subcellularLocation>
</comment>
<feature type="transmembrane region" description="Helical" evidence="6">
    <location>
        <begin position="423"/>
        <end position="441"/>
    </location>
</feature>
<feature type="transmembrane region" description="Helical" evidence="6">
    <location>
        <begin position="115"/>
        <end position="134"/>
    </location>
</feature>
<gene>
    <name evidence="7" type="ORF">ACFO4R_05465</name>
</gene>
<accession>A0ABV9QKY2</accession>
<feature type="transmembrane region" description="Helical" evidence="6">
    <location>
        <begin position="197"/>
        <end position="217"/>
    </location>
</feature>
<feature type="transmembrane region" description="Helical" evidence="6">
    <location>
        <begin position="290"/>
        <end position="312"/>
    </location>
</feature>
<organism evidence="7 8">
    <name type="scientific">Filifactor villosus</name>
    <dbReference type="NCBI Taxonomy" id="29374"/>
    <lineage>
        <taxon>Bacteria</taxon>
        <taxon>Bacillati</taxon>
        <taxon>Bacillota</taxon>
        <taxon>Clostridia</taxon>
        <taxon>Peptostreptococcales</taxon>
        <taxon>Filifactoraceae</taxon>
        <taxon>Filifactor</taxon>
    </lineage>
</organism>
<dbReference type="InterPro" id="IPR051679">
    <property type="entry name" value="DASS-Related_Transporters"/>
</dbReference>
<keyword evidence="4 6" id="KW-1133">Transmembrane helix</keyword>
<feature type="transmembrane region" description="Helical" evidence="6">
    <location>
        <begin position="140"/>
        <end position="164"/>
    </location>
</feature>
<comment type="caution">
    <text evidence="7">The sequence shown here is derived from an EMBL/GenBank/DDBJ whole genome shotgun (WGS) entry which is preliminary data.</text>
</comment>
<feature type="transmembrane region" description="Helical" evidence="6">
    <location>
        <begin position="453"/>
        <end position="472"/>
    </location>
</feature>
<feature type="transmembrane region" description="Helical" evidence="6">
    <location>
        <begin position="171"/>
        <end position="191"/>
    </location>
</feature>
<evidence type="ECO:0000256" key="3">
    <source>
        <dbReference type="ARBA" id="ARBA00022692"/>
    </source>
</evidence>
<feature type="transmembrane region" description="Helical" evidence="6">
    <location>
        <begin position="258"/>
        <end position="278"/>
    </location>
</feature>
<sequence>MKTKKTFKMPTSYTILYAIIVIVAILTWIVPAGQYQMTEMNGQNIPVAGTYERIENTPQGIFEVLGAPVKGFYDGLQVSFFIMMIGGFLGVVMKTGAIDAGIAAITKTFKGREKIMLVILTSLFALGGSTFGMAEETIAFYPLIIPILIAAGYDTVTAVSVILLGAGLGCLASTVNPFATGIASGFAGVAIGEGLFLRMAMFAVGLVITILFILRYAQKVKADPTKSIVYDTWKQDKEHFLGTAHGAEFPEMTKKRSLALVIFCASFIFMIFSLIPFSDLGITFIPTLGWYFQELSVFFLTMGIVLGIVAGLKEEELVTAFIDGMKDLFGVAIVVGVSRGITIIMNDGNITATVLNMGETTLASLGRISFIVLTYVFYIPMSFLIPSSSGLATLSMPIMAPMADFAGVARSMVITAYQSASGLVNFITPTSGVVMGGLAIARVPYDKWLKFSLKYLAIIFAYTIVFLIIGVWV</sequence>
<keyword evidence="2" id="KW-1003">Cell membrane</keyword>
<keyword evidence="3 6" id="KW-0812">Transmembrane</keyword>
<protein>
    <submittedName>
        <fullName evidence="7">YfcC family protein</fullName>
    </submittedName>
</protein>
<dbReference type="PANTHER" id="PTHR43652:SF6">
    <property type="entry name" value="ARGININE REPRESSOR"/>
    <property type="match status" value="1"/>
</dbReference>
<evidence type="ECO:0000313" key="7">
    <source>
        <dbReference type="EMBL" id="MFC4804528.1"/>
    </source>
</evidence>
<evidence type="ECO:0000256" key="2">
    <source>
        <dbReference type="ARBA" id="ARBA00022475"/>
    </source>
</evidence>
<feature type="transmembrane region" description="Helical" evidence="6">
    <location>
        <begin position="365"/>
        <end position="386"/>
    </location>
</feature>
<feature type="transmembrane region" description="Helical" evidence="6">
    <location>
        <begin position="324"/>
        <end position="345"/>
    </location>
</feature>
<dbReference type="RefSeq" id="WP_379788038.1">
    <property type="nucleotide sequence ID" value="NZ_JBHSHL010000017.1"/>
</dbReference>